<keyword evidence="1 3" id="KW-0732">Signal</keyword>
<organism evidence="5 6">
    <name type="scientific">Erythroxylum novogranatense</name>
    <dbReference type="NCBI Taxonomy" id="1862640"/>
    <lineage>
        <taxon>Eukaryota</taxon>
        <taxon>Viridiplantae</taxon>
        <taxon>Streptophyta</taxon>
        <taxon>Embryophyta</taxon>
        <taxon>Tracheophyta</taxon>
        <taxon>Spermatophyta</taxon>
        <taxon>Magnoliopsida</taxon>
        <taxon>eudicotyledons</taxon>
        <taxon>Gunneridae</taxon>
        <taxon>Pentapetalae</taxon>
        <taxon>rosids</taxon>
        <taxon>fabids</taxon>
        <taxon>Malpighiales</taxon>
        <taxon>Erythroxylaceae</taxon>
        <taxon>Erythroxylum</taxon>
    </lineage>
</organism>
<dbReference type="AlphaFoldDB" id="A0AAV8SFH8"/>
<dbReference type="PANTHER" id="PTHR31080">
    <property type="entry name" value="PECTINESTERASE INHIBITOR-LIKE"/>
    <property type="match status" value="1"/>
</dbReference>
<sequence>MGFPKMIYSVDRLPLLLFLVTFTFMANPAISVLNNGEDLVSTACNHTLYVELCESSLRSDPRSKTWDLQGLASIALNINIANGVRTRDRIHSLKSTADNKTLSGVNVCSEEYSDAVQNLQEAIGALRNRSFDSVNTLVSSAMTDSETCEEGFEVEMTISDWKEAHTCWASGQS</sequence>
<evidence type="ECO:0000256" key="2">
    <source>
        <dbReference type="ARBA" id="ARBA00038471"/>
    </source>
</evidence>
<feature type="chain" id="PRO_5043507814" description="Pectinesterase inhibitor domain-containing protein" evidence="3">
    <location>
        <begin position="32"/>
        <end position="173"/>
    </location>
</feature>
<proteinExistence type="inferred from homology"/>
<dbReference type="NCBIfam" id="TIGR01614">
    <property type="entry name" value="PME_inhib"/>
    <property type="match status" value="1"/>
</dbReference>
<accession>A0AAV8SFH8</accession>
<evidence type="ECO:0000259" key="4">
    <source>
        <dbReference type="SMART" id="SM00856"/>
    </source>
</evidence>
<evidence type="ECO:0000256" key="1">
    <source>
        <dbReference type="ARBA" id="ARBA00022729"/>
    </source>
</evidence>
<protein>
    <recommendedName>
        <fullName evidence="4">Pectinesterase inhibitor domain-containing protein</fullName>
    </recommendedName>
</protein>
<dbReference type="EMBL" id="JAIWQS010000011">
    <property type="protein sequence ID" value="KAJ8750753.1"/>
    <property type="molecule type" value="Genomic_DNA"/>
</dbReference>
<keyword evidence="6" id="KW-1185">Reference proteome</keyword>
<dbReference type="InterPro" id="IPR006501">
    <property type="entry name" value="Pectinesterase_inhib_dom"/>
</dbReference>
<dbReference type="Proteomes" id="UP001159364">
    <property type="component" value="Linkage Group LG11"/>
</dbReference>
<gene>
    <name evidence="5" type="ORF">K2173_015934</name>
</gene>
<dbReference type="InterPro" id="IPR035513">
    <property type="entry name" value="Invertase/methylesterase_inhib"/>
</dbReference>
<dbReference type="GO" id="GO:0004857">
    <property type="term" value="F:enzyme inhibitor activity"/>
    <property type="evidence" value="ECO:0007669"/>
    <property type="project" value="InterPro"/>
</dbReference>
<feature type="domain" description="Pectinesterase inhibitor" evidence="4">
    <location>
        <begin position="35"/>
        <end position="170"/>
    </location>
</feature>
<comment type="caution">
    <text evidence="5">The sequence shown here is derived from an EMBL/GenBank/DDBJ whole genome shotgun (WGS) entry which is preliminary data.</text>
</comment>
<dbReference type="PANTHER" id="PTHR31080:SF291">
    <property type="entry name" value="OS08G0541800 PROTEIN"/>
    <property type="match status" value="1"/>
</dbReference>
<comment type="similarity">
    <text evidence="2">Belongs to the PMEI family.</text>
</comment>
<evidence type="ECO:0000313" key="5">
    <source>
        <dbReference type="EMBL" id="KAJ8750753.1"/>
    </source>
</evidence>
<reference evidence="5 6" key="1">
    <citation type="submission" date="2021-09" db="EMBL/GenBank/DDBJ databases">
        <title>Genomic insights and catalytic innovation underlie evolution of tropane alkaloids biosynthesis.</title>
        <authorList>
            <person name="Wang Y.-J."/>
            <person name="Tian T."/>
            <person name="Huang J.-P."/>
            <person name="Huang S.-X."/>
        </authorList>
    </citation>
    <scope>NUCLEOTIDE SEQUENCE [LARGE SCALE GENOMIC DNA]</scope>
    <source>
        <strain evidence="5">KIB-2018</strain>
        <tissue evidence="5">Leaf</tissue>
    </source>
</reference>
<dbReference type="Pfam" id="PF04043">
    <property type="entry name" value="PMEI"/>
    <property type="match status" value="1"/>
</dbReference>
<dbReference type="InterPro" id="IPR051955">
    <property type="entry name" value="PME_Inhibitor"/>
</dbReference>
<evidence type="ECO:0000256" key="3">
    <source>
        <dbReference type="SAM" id="SignalP"/>
    </source>
</evidence>
<dbReference type="SMART" id="SM00856">
    <property type="entry name" value="PMEI"/>
    <property type="match status" value="1"/>
</dbReference>
<evidence type="ECO:0000313" key="6">
    <source>
        <dbReference type="Proteomes" id="UP001159364"/>
    </source>
</evidence>
<dbReference type="SUPFAM" id="SSF101148">
    <property type="entry name" value="Plant invertase/pectin methylesterase inhibitor"/>
    <property type="match status" value="1"/>
</dbReference>
<name>A0AAV8SFH8_9ROSI</name>
<dbReference type="Gene3D" id="1.20.140.40">
    <property type="entry name" value="Invertase/pectin methylesterase inhibitor family protein"/>
    <property type="match status" value="1"/>
</dbReference>
<feature type="signal peptide" evidence="3">
    <location>
        <begin position="1"/>
        <end position="31"/>
    </location>
</feature>